<proteinExistence type="predicted"/>
<evidence type="ECO:0000313" key="3">
    <source>
        <dbReference type="Proteomes" id="UP000177325"/>
    </source>
</evidence>
<gene>
    <name evidence="2" type="ORF">A3G90_01870</name>
</gene>
<comment type="caution">
    <text evidence="2">The sequence shown here is derived from an EMBL/GenBank/DDBJ whole genome shotgun (WGS) entry which is preliminary data.</text>
</comment>
<organism evidence="2 3">
    <name type="scientific">Candidatus Kaiserbacteria bacterium RIFCSPLOWO2_12_FULL_45_26</name>
    <dbReference type="NCBI Taxonomy" id="1798525"/>
    <lineage>
        <taxon>Bacteria</taxon>
        <taxon>Candidatus Kaiseribacteriota</taxon>
    </lineage>
</organism>
<sequence>MFHNNSKQKSASKSFLSLGFGLVELLVSISIVLLVTSIIMARHGSYNGAVLLRSQAYEVALLAREVQLSAVSAVGDGAGDYRNVYGLYFNTDAPNFYYTFRDANDNMFFDASEQVGARNNLDPRFEIDAIRLVDGSGAELSSENTLSVIFQRPNFDAMFYDGANSQAASNVSAVEIDVRAKGSTGSGLGEVRTIEITRTGQIIVQ</sequence>
<name>A0A1F6FG29_9BACT</name>
<reference evidence="2 3" key="1">
    <citation type="journal article" date="2016" name="Nat. Commun.">
        <title>Thousands of microbial genomes shed light on interconnected biogeochemical processes in an aquifer system.</title>
        <authorList>
            <person name="Anantharaman K."/>
            <person name="Brown C.T."/>
            <person name="Hug L.A."/>
            <person name="Sharon I."/>
            <person name="Castelle C.J."/>
            <person name="Probst A.J."/>
            <person name="Thomas B.C."/>
            <person name="Singh A."/>
            <person name="Wilkins M.J."/>
            <person name="Karaoz U."/>
            <person name="Brodie E.L."/>
            <person name="Williams K.H."/>
            <person name="Hubbard S.S."/>
            <person name="Banfield J.F."/>
        </authorList>
    </citation>
    <scope>NUCLEOTIDE SEQUENCE [LARGE SCALE GENOMIC DNA]</scope>
</reference>
<evidence type="ECO:0000256" key="1">
    <source>
        <dbReference type="SAM" id="Phobius"/>
    </source>
</evidence>
<dbReference type="AlphaFoldDB" id="A0A1F6FG29"/>
<keyword evidence="1" id="KW-0812">Transmembrane</keyword>
<accession>A0A1F6FG29</accession>
<evidence type="ECO:0000313" key="2">
    <source>
        <dbReference type="EMBL" id="OGG84809.1"/>
    </source>
</evidence>
<protein>
    <recommendedName>
        <fullName evidence="4">General secretion pathway GspH domain-containing protein</fullName>
    </recommendedName>
</protein>
<keyword evidence="1" id="KW-1133">Transmembrane helix</keyword>
<dbReference type="STRING" id="1798525.A3G90_01870"/>
<evidence type="ECO:0008006" key="4">
    <source>
        <dbReference type="Google" id="ProtNLM"/>
    </source>
</evidence>
<dbReference type="EMBL" id="MFMM01000001">
    <property type="protein sequence ID" value="OGG84809.1"/>
    <property type="molecule type" value="Genomic_DNA"/>
</dbReference>
<feature type="transmembrane region" description="Helical" evidence="1">
    <location>
        <begin position="20"/>
        <end position="41"/>
    </location>
</feature>
<keyword evidence="1" id="KW-0472">Membrane</keyword>
<dbReference type="Proteomes" id="UP000177325">
    <property type="component" value="Unassembled WGS sequence"/>
</dbReference>